<proteinExistence type="predicted"/>
<dbReference type="EMBL" id="QRMZ01000012">
    <property type="protein sequence ID" value="RHK06169.1"/>
    <property type="molecule type" value="Genomic_DNA"/>
</dbReference>
<gene>
    <name evidence="1" type="ORF">DW084_10530</name>
</gene>
<organism evidence="1 2">
    <name type="scientific">Enterococcus casseliflavus</name>
    <name type="common">Enterococcus flavescens</name>
    <dbReference type="NCBI Taxonomy" id="37734"/>
    <lineage>
        <taxon>Bacteria</taxon>
        <taxon>Bacillati</taxon>
        <taxon>Bacillota</taxon>
        <taxon>Bacilli</taxon>
        <taxon>Lactobacillales</taxon>
        <taxon>Enterococcaceae</taxon>
        <taxon>Enterococcus</taxon>
    </lineage>
</organism>
<evidence type="ECO:0000313" key="2">
    <source>
        <dbReference type="Proteomes" id="UP000286288"/>
    </source>
</evidence>
<dbReference type="AlphaFoldDB" id="A0A415ES92"/>
<dbReference type="Proteomes" id="UP000286288">
    <property type="component" value="Unassembled WGS sequence"/>
</dbReference>
<dbReference type="RefSeq" id="WP_034859177.1">
    <property type="nucleotide sequence ID" value="NZ_VEDP01000003.1"/>
</dbReference>
<protein>
    <submittedName>
        <fullName evidence="1">Uncharacterized protein</fullName>
    </submittedName>
</protein>
<evidence type="ECO:0000313" key="1">
    <source>
        <dbReference type="EMBL" id="RHK06169.1"/>
    </source>
</evidence>
<accession>A0A415ES92</accession>
<name>A0A415ES92_ENTCA</name>
<sequence>MDKLFDLDVEVVKTNTQARSGIGTLGVYCFTTGQGVMCSSGAGSHSCMTSATRCTGTQSACAILPSSLKK</sequence>
<reference evidence="1 2" key="1">
    <citation type="submission" date="2018-08" db="EMBL/GenBank/DDBJ databases">
        <title>A genome reference for cultivated species of the human gut microbiota.</title>
        <authorList>
            <person name="Zou Y."/>
            <person name="Xue W."/>
            <person name="Luo G."/>
        </authorList>
    </citation>
    <scope>NUCLEOTIDE SEQUENCE [LARGE SCALE GENOMIC DNA]</scope>
    <source>
        <strain evidence="1 2">AF48-16</strain>
    </source>
</reference>
<comment type="caution">
    <text evidence="1">The sequence shown here is derived from an EMBL/GenBank/DDBJ whole genome shotgun (WGS) entry which is preliminary data.</text>
</comment>